<dbReference type="Proteomes" id="UP001236663">
    <property type="component" value="Unassembled WGS sequence"/>
</dbReference>
<protein>
    <submittedName>
        <fullName evidence="1">Type II toxin-antitoxin system RelE/ParE family toxin</fullName>
    </submittedName>
</protein>
<accession>A0ABT8C5Q1</accession>
<gene>
    <name evidence="1" type="ORF">QWZ15_09485</name>
</gene>
<dbReference type="SUPFAM" id="SSF143011">
    <property type="entry name" value="RelE-like"/>
    <property type="match status" value="1"/>
</dbReference>
<name>A0ABT8C5Q1_9BACT</name>
<keyword evidence="2" id="KW-1185">Reference proteome</keyword>
<dbReference type="EMBL" id="JAUFQS010000007">
    <property type="protein sequence ID" value="MDN3688061.1"/>
    <property type="molecule type" value="Genomic_DNA"/>
</dbReference>
<dbReference type="PIRSF" id="PIRSF039032">
    <property type="entry name" value="HigB-2"/>
    <property type="match status" value="1"/>
</dbReference>
<dbReference type="Gene3D" id="3.30.2310.20">
    <property type="entry name" value="RelE-like"/>
    <property type="match status" value="1"/>
</dbReference>
<evidence type="ECO:0000313" key="2">
    <source>
        <dbReference type="Proteomes" id="UP001236663"/>
    </source>
</evidence>
<dbReference type="Pfam" id="PF06296">
    <property type="entry name" value="RelE"/>
    <property type="match status" value="1"/>
</dbReference>
<dbReference type="InterPro" id="IPR009387">
    <property type="entry name" value="HigB-2"/>
</dbReference>
<proteinExistence type="predicted"/>
<evidence type="ECO:0000313" key="1">
    <source>
        <dbReference type="EMBL" id="MDN3688061.1"/>
    </source>
</evidence>
<sequence>MSYKVIPTPNFKKLAKKLAKKYPSLKTDLQYLIETLVENPASGTPLGHNLYKIRMKISSKNRGKSGGARVITFLVTDDQEVYLLHIYDKSQLENLTKDQLVDLLKNAGL</sequence>
<dbReference type="RefSeq" id="WP_163384488.1">
    <property type="nucleotide sequence ID" value="NZ_JAUFQS010000007.1"/>
</dbReference>
<comment type="caution">
    <text evidence="1">The sequence shown here is derived from an EMBL/GenBank/DDBJ whole genome shotgun (WGS) entry which is preliminary data.</text>
</comment>
<dbReference type="InterPro" id="IPR035093">
    <property type="entry name" value="RelE/ParE_toxin_dom_sf"/>
</dbReference>
<organism evidence="1 2">
    <name type="scientific">Cyclobacterium jeungdonense</name>
    <dbReference type="NCBI Taxonomy" id="708087"/>
    <lineage>
        <taxon>Bacteria</taxon>
        <taxon>Pseudomonadati</taxon>
        <taxon>Bacteroidota</taxon>
        <taxon>Cytophagia</taxon>
        <taxon>Cytophagales</taxon>
        <taxon>Cyclobacteriaceae</taxon>
        <taxon>Cyclobacterium</taxon>
    </lineage>
</organism>
<reference evidence="2" key="1">
    <citation type="journal article" date="2019" name="Int. J. Syst. Evol. Microbiol.">
        <title>The Global Catalogue of Microorganisms (GCM) 10K type strain sequencing project: providing services to taxonomists for standard genome sequencing and annotation.</title>
        <authorList>
            <consortium name="The Broad Institute Genomics Platform"/>
            <consortium name="The Broad Institute Genome Sequencing Center for Infectious Disease"/>
            <person name="Wu L."/>
            <person name="Ma J."/>
        </authorList>
    </citation>
    <scope>NUCLEOTIDE SEQUENCE [LARGE SCALE GENOMIC DNA]</scope>
    <source>
        <strain evidence="2">CECT 7706</strain>
    </source>
</reference>